<name>A0AAV4BQL5_9GAST</name>
<feature type="region of interest" description="Disordered" evidence="1">
    <location>
        <begin position="17"/>
        <end position="59"/>
    </location>
</feature>
<organism evidence="2 3">
    <name type="scientific">Plakobranchus ocellatus</name>
    <dbReference type="NCBI Taxonomy" id="259542"/>
    <lineage>
        <taxon>Eukaryota</taxon>
        <taxon>Metazoa</taxon>
        <taxon>Spiralia</taxon>
        <taxon>Lophotrochozoa</taxon>
        <taxon>Mollusca</taxon>
        <taxon>Gastropoda</taxon>
        <taxon>Heterobranchia</taxon>
        <taxon>Euthyneura</taxon>
        <taxon>Panpulmonata</taxon>
        <taxon>Sacoglossa</taxon>
        <taxon>Placobranchoidea</taxon>
        <taxon>Plakobranchidae</taxon>
        <taxon>Plakobranchus</taxon>
    </lineage>
</organism>
<comment type="caution">
    <text evidence="2">The sequence shown here is derived from an EMBL/GenBank/DDBJ whole genome shotgun (WGS) entry which is preliminary data.</text>
</comment>
<sequence>MNITVYEDRRHRQYSAELQKNKHRRRFREHQRSGQLHNCNSGRQYGYDSDESDDEIGHSRKFIQPPKSLIYSGESSWAAFEMEFKRFVREQMFSVREAKAFLCWVLVDRAADY</sequence>
<feature type="compositionally biased region" description="Polar residues" evidence="1">
    <location>
        <begin position="33"/>
        <end position="43"/>
    </location>
</feature>
<accession>A0AAV4BQL5</accession>
<reference evidence="2 3" key="1">
    <citation type="journal article" date="2021" name="Elife">
        <title>Chloroplast acquisition without the gene transfer in kleptoplastic sea slugs, Plakobranchus ocellatus.</title>
        <authorList>
            <person name="Maeda T."/>
            <person name="Takahashi S."/>
            <person name="Yoshida T."/>
            <person name="Shimamura S."/>
            <person name="Takaki Y."/>
            <person name="Nagai Y."/>
            <person name="Toyoda A."/>
            <person name="Suzuki Y."/>
            <person name="Arimoto A."/>
            <person name="Ishii H."/>
            <person name="Satoh N."/>
            <person name="Nishiyama T."/>
            <person name="Hasebe M."/>
            <person name="Maruyama T."/>
            <person name="Minagawa J."/>
            <person name="Obokata J."/>
            <person name="Shigenobu S."/>
        </authorList>
    </citation>
    <scope>NUCLEOTIDE SEQUENCE [LARGE SCALE GENOMIC DNA]</scope>
</reference>
<evidence type="ECO:0000313" key="3">
    <source>
        <dbReference type="Proteomes" id="UP000735302"/>
    </source>
</evidence>
<keyword evidence="3" id="KW-1185">Reference proteome</keyword>
<evidence type="ECO:0000313" key="2">
    <source>
        <dbReference type="EMBL" id="GFO20624.1"/>
    </source>
</evidence>
<proteinExistence type="predicted"/>
<dbReference type="AlphaFoldDB" id="A0AAV4BQL5"/>
<protein>
    <submittedName>
        <fullName evidence="2">Uncharacterized protein</fullName>
    </submittedName>
</protein>
<gene>
    <name evidence="2" type="ORF">PoB_004712900</name>
</gene>
<dbReference type="EMBL" id="BLXT01005191">
    <property type="protein sequence ID" value="GFO20624.1"/>
    <property type="molecule type" value="Genomic_DNA"/>
</dbReference>
<dbReference type="Proteomes" id="UP000735302">
    <property type="component" value="Unassembled WGS sequence"/>
</dbReference>
<evidence type="ECO:0000256" key="1">
    <source>
        <dbReference type="SAM" id="MobiDB-lite"/>
    </source>
</evidence>